<dbReference type="PANTHER" id="PTHR28161:SF1">
    <property type="entry name" value="ATP SYNTHASE SUBUNIT F, MITOCHONDRIAL"/>
    <property type="match status" value="1"/>
</dbReference>
<dbReference type="STRING" id="58919.A0A316Z7N0"/>
<keyword evidence="1" id="KW-1133">Transmembrane helix</keyword>
<protein>
    <submittedName>
        <fullName evidence="2">Uncharacterized protein</fullName>
    </submittedName>
</protein>
<dbReference type="Pfam" id="PF10791">
    <property type="entry name" value="F1F0-ATPsyn_F"/>
    <property type="match status" value="1"/>
</dbReference>
<name>A0A316Z7N0_9BASI</name>
<evidence type="ECO:0000256" key="1">
    <source>
        <dbReference type="SAM" id="Phobius"/>
    </source>
</evidence>
<dbReference type="GO" id="GO:0046933">
    <property type="term" value="F:proton-transporting ATP synthase activity, rotational mechanism"/>
    <property type="evidence" value="ECO:0007669"/>
    <property type="project" value="TreeGrafter"/>
</dbReference>
<sequence length="110" mass="11682">MFAARLARAPALAPRGARLASSLPIPPKIATPAMVSSGGSSARMDAVVGFYKALPKGEAPAKRGGGIKARFFDGKNASSKPIVAYIAFMLLFGYTIDYNMHLKHHKNNAH</sequence>
<gene>
    <name evidence="2" type="ORF">FA09DRAFT_330453</name>
</gene>
<feature type="transmembrane region" description="Helical" evidence="1">
    <location>
        <begin position="82"/>
        <end position="100"/>
    </location>
</feature>
<dbReference type="PANTHER" id="PTHR28161">
    <property type="entry name" value="ATP SYNTHASE SUBUNIT F, MITOCHONDRIAL"/>
    <property type="match status" value="1"/>
</dbReference>
<evidence type="ECO:0000313" key="3">
    <source>
        <dbReference type="Proteomes" id="UP000245946"/>
    </source>
</evidence>
<dbReference type="Proteomes" id="UP000245946">
    <property type="component" value="Unassembled WGS sequence"/>
</dbReference>
<dbReference type="RefSeq" id="XP_025597545.1">
    <property type="nucleotide sequence ID" value="XM_025742607.1"/>
</dbReference>
<dbReference type="EMBL" id="KZ819295">
    <property type="protein sequence ID" value="PWN97266.1"/>
    <property type="molecule type" value="Genomic_DNA"/>
</dbReference>
<dbReference type="GeneID" id="37270151"/>
<proteinExistence type="predicted"/>
<dbReference type="AlphaFoldDB" id="A0A316Z7N0"/>
<organism evidence="2 3">
    <name type="scientific">Tilletiopsis washingtonensis</name>
    <dbReference type="NCBI Taxonomy" id="58919"/>
    <lineage>
        <taxon>Eukaryota</taxon>
        <taxon>Fungi</taxon>
        <taxon>Dikarya</taxon>
        <taxon>Basidiomycota</taxon>
        <taxon>Ustilaginomycotina</taxon>
        <taxon>Exobasidiomycetes</taxon>
        <taxon>Entylomatales</taxon>
        <taxon>Entylomatales incertae sedis</taxon>
        <taxon>Tilletiopsis</taxon>
    </lineage>
</organism>
<accession>A0A316Z7N0</accession>
<reference evidence="2 3" key="1">
    <citation type="journal article" date="2018" name="Mol. Biol. Evol.">
        <title>Broad Genomic Sampling Reveals a Smut Pathogenic Ancestry of the Fungal Clade Ustilaginomycotina.</title>
        <authorList>
            <person name="Kijpornyongpan T."/>
            <person name="Mondo S.J."/>
            <person name="Barry K."/>
            <person name="Sandor L."/>
            <person name="Lee J."/>
            <person name="Lipzen A."/>
            <person name="Pangilinan J."/>
            <person name="LaButti K."/>
            <person name="Hainaut M."/>
            <person name="Henrissat B."/>
            <person name="Grigoriev I.V."/>
            <person name="Spatafora J.W."/>
            <person name="Aime M.C."/>
        </authorList>
    </citation>
    <scope>NUCLEOTIDE SEQUENCE [LARGE SCALE GENOMIC DNA]</scope>
    <source>
        <strain evidence="2 3">MCA 4186</strain>
    </source>
</reference>
<keyword evidence="1" id="KW-0812">Transmembrane</keyword>
<keyword evidence="3" id="KW-1185">Reference proteome</keyword>
<dbReference type="OrthoDB" id="5561579at2759"/>
<dbReference type="InterPro" id="IPR019727">
    <property type="entry name" value="ATP_synth_F0_fsu_mt_fun"/>
</dbReference>
<evidence type="ECO:0000313" key="2">
    <source>
        <dbReference type="EMBL" id="PWN97266.1"/>
    </source>
</evidence>
<keyword evidence="1" id="KW-0472">Membrane</keyword>